<protein>
    <submittedName>
        <fullName evidence="1">Uncharacterized protein</fullName>
    </submittedName>
</protein>
<gene>
    <name evidence="1" type="ORF">VITFI_CDS2325</name>
</gene>
<name>A0A221KGY5_VITFI</name>
<keyword evidence="2" id="KW-1185">Reference proteome</keyword>
<dbReference type="AlphaFoldDB" id="A0A221KGY5"/>
<dbReference type="KEGG" id="vff:VITFI_CDS2325"/>
<reference evidence="1 2" key="1">
    <citation type="submission" date="2017-07" db="EMBL/GenBank/DDBJ databases">
        <title>Complete Genome Sequence of the cosmetic ferment Vitreoscilla filiformis (ATCC15551).</title>
        <authorList>
            <person name="Contreras S."/>
            <person name="Sagory-Zalkind P."/>
            <person name="Blanquart H."/>
            <person name="Iltis A."/>
            <person name="Morand S.C."/>
        </authorList>
    </citation>
    <scope>NUCLEOTIDE SEQUENCE [LARGE SCALE GENOMIC DNA]</scope>
    <source>
        <strain evidence="1 2">ATCC 15551</strain>
    </source>
</reference>
<organism evidence="1 2">
    <name type="scientific">Vitreoscilla filiformis</name>
    <dbReference type="NCBI Taxonomy" id="63"/>
    <lineage>
        <taxon>Bacteria</taxon>
        <taxon>Pseudomonadati</taxon>
        <taxon>Pseudomonadota</taxon>
        <taxon>Betaproteobacteria</taxon>
        <taxon>Neisseriales</taxon>
        <taxon>Neisseriaceae</taxon>
        <taxon>Vitreoscilla</taxon>
    </lineage>
</organism>
<evidence type="ECO:0000313" key="2">
    <source>
        <dbReference type="Proteomes" id="UP000199729"/>
    </source>
</evidence>
<sequence>MWGGGVCGAALMDGGVMVTKLLTLPGGRRVELPTAEEDVAICAAIAADPDAHELDAAWFANAKRSAEVLPAGIHAELVAMNSRAGVCALPEDTGQALNNDSFRR</sequence>
<evidence type="ECO:0000313" key="1">
    <source>
        <dbReference type="EMBL" id="ASM78103.1"/>
    </source>
</evidence>
<proteinExistence type="predicted"/>
<accession>A0A221KGY5</accession>
<dbReference type="Proteomes" id="UP000199729">
    <property type="component" value="Chromosome"/>
</dbReference>
<dbReference type="EMBL" id="CP022423">
    <property type="protein sequence ID" value="ASM78103.1"/>
    <property type="molecule type" value="Genomic_DNA"/>
</dbReference>